<reference evidence="1" key="1">
    <citation type="journal article" date="2010" name="ISME J.">
        <title>Metagenome of the Mediterranean deep chlorophyll maximum studied by direct and fosmid library 454 pyrosequencing.</title>
        <authorList>
            <person name="Ghai R."/>
            <person name="Martin-Cuadrado A.B."/>
            <person name="Molto A.G."/>
            <person name="Heredia I.G."/>
            <person name="Cabrera R."/>
            <person name="Martin J."/>
            <person name="Verdu M."/>
            <person name="Deschamps P."/>
            <person name="Moreira D."/>
            <person name="Lopez-Garcia P."/>
            <person name="Mira A."/>
            <person name="Rodriguez-Valera F."/>
        </authorList>
    </citation>
    <scope>NUCLEOTIDE SEQUENCE</scope>
</reference>
<name>D6PJ91_9ZZZZ</name>
<evidence type="ECO:0000313" key="1">
    <source>
        <dbReference type="EMBL" id="ADD95792.1"/>
    </source>
</evidence>
<organism evidence="1">
    <name type="scientific">uncultured organism MedDCM-OCT-S08-C288</name>
    <dbReference type="NCBI Taxonomy" id="743637"/>
    <lineage>
        <taxon>unclassified sequences</taxon>
        <taxon>environmental samples</taxon>
    </lineage>
</organism>
<proteinExistence type="predicted"/>
<sequence length="111" mass="12236">MPVVDHFQTKGLVRQIDAAVSPDAVWQGVEAIFVDERFDCAPPVMHRRDVEWKSRELLASLTPLEQVDLCEAAIREDVITLIHFNDVYNIEAADTDPVGGPRALLGALLGA</sequence>
<dbReference type="EMBL" id="GU943097">
    <property type="protein sequence ID" value="ADD95792.1"/>
    <property type="molecule type" value="Genomic_DNA"/>
</dbReference>
<dbReference type="AlphaFoldDB" id="D6PJ91"/>
<protein>
    <submittedName>
        <fullName evidence="1">Uncharacterized protein</fullName>
    </submittedName>
</protein>
<accession>D6PJ91</accession>